<feature type="transmembrane region" description="Helical" evidence="1">
    <location>
        <begin position="65"/>
        <end position="89"/>
    </location>
</feature>
<feature type="transmembrane region" description="Helical" evidence="1">
    <location>
        <begin position="20"/>
        <end position="44"/>
    </location>
</feature>
<dbReference type="AlphaFoldDB" id="A0A9P6B9I7"/>
<evidence type="ECO:0000313" key="3">
    <source>
        <dbReference type="Proteomes" id="UP000886523"/>
    </source>
</evidence>
<protein>
    <submittedName>
        <fullName evidence="2">Uncharacterized protein</fullName>
    </submittedName>
</protein>
<organism evidence="2 3">
    <name type="scientific">Hydnum rufescens UP504</name>
    <dbReference type="NCBI Taxonomy" id="1448309"/>
    <lineage>
        <taxon>Eukaryota</taxon>
        <taxon>Fungi</taxon>
        <taxon>Dikarya</taxon>
        <taxon>Basidiomycota</taxon>
        <taxon>Agaricomycotina</taxon>
        <taxon>Agaricomycetes</taxon>
        <taxon>Cantharellales</taxon>
        <taxon>Hydnaceae</taxon>
        <taxon>Hydnum</taxon>
    </lineage>
</organism>
<comment type="caution">
    <text evidence="2">The sequence shown here is derived from an EMBL/GenBank/DDBJ whole genome shotgun (WGS) entry which is preliminary data.</text>
</comment>
<accession>A0A9P6B9I7</accession>
<dbReference type="EMBL" id="MU128918">
    <property type="protein sequence ID" value="KAF9519405.1"/>
    <property type="molecule type" value="Genomic_DNA"/>
</dbReference>
<proteinExistence type="predicted"/>
<name>A0A9P6B9I7_9AGAM</name>
<feature type="transmembrane region" description="Helical" evidence="1">
    <location>
        <begin position="312"/>
        <end position="337"/>
    </location>
</feature>
<dbReference type="Proteomes" id="UP000886523">
    <property type="component" value="Unassembled WGS sequence"/>
</dbReference>
<feature type="transmembrane region" description="Helical" evidence="1">
    <location>
        <begin position="176"/>
        <end position="197"/>
    </location>
</feature>
<gene>
    <name evidence="2" type="ORF">BS47DRAFT_1337166</name>
</gene>
<sequence length="376" mass="42202">MPPSPDTRLYSRPRSDFDDIFASGLSTVAIYMASLTSAEVWRALRLYDSLTSRIGNYELKQQTSLQRALSIFVVLCLFVVECLTLYWALMNSIAGVQWGTTFLYICFTWIGLSTLAIVSVSDMIVSRLSDDIERRPNLHYSARSTVSLLADIGLVFCLTTRPIFLMRNGWVSIRGAVYGCFVLLIFLWFTGTIYFLALGRSEDSQHSALWSGLQQVWSTPILREFYWLVQMVMPFVNVAVGNLIALIFRYEFTVSGAAVAELYRPTGVSFEDRVTPSSSVAIINPGELAVVIARSTTPFHAPLFSTMISIHALVHLPALIAYSVWALLIVPTLVLVASRTRDDGHNLWRYAERWVPPLNRNPKQRVTIGGARIIGR</sequence>
<feature type="transmembrane region" description="Helical" evidence="1">
    <location>
        <begin position="146"/>
        <end position="164"/>
    </location>
</feature>
<evidence type="ECO:0000256" key="1">
    <source>
        <dbReference type="SAM" id="Phobius"/>
    </source>
</evidence>
<feature type="transmembrane region" description="Helical" evidence="1">
    <location>
        <begin position="225"/>
        <end position="248"/>
    </location>
</feature>
<feature type="transmembrane region" description="Helical" evidence="1">
    <location>
        <begin position="101"/>
        <end position="125"/>
    </location>
</feature>
<reference evidence="2" key="1">
    <citation type="journal article" date="2020" name="Nat. Commun.">
        <title>Large-scale genome sequencing of mycorrhizal fungi provides insights into the early evolution of symbiotic traits.</title>
        <authorList>
            <person name="Miyauchi S."/>
            <person name="Kiss E."/>
            <person name="Kuo A."/>
            <person name="Drula E."/>
            <person name="Kohler A."/>
            <person name="Sanchez-Garcia M."/>
            <person name="Morin E."/>
            <person name="Andreopoulos B."/>
            <person name="Barry K.W."/>
            <person name="Bonito G."/>
            <person name="Buee M."/>
            <person name="Carver A."/>
            <person name="Chen C."/>
            <person name="Cichocki N."/>
            <person name="Clum A."/>
            <person name="Culley D."/>
            <person name="Crous P.W."/>
            <person name="Fauchery L."/>
            <person name="Girlanda M."/>
            <person name="Hayes R.D."/>
            <person name="Keri Z."/>
            <person name="LaButti K."/>
            <person name="Lipzen A."/>
            <person name="Lombard V."/>
            <person name="Magnuson J."/>
            <person name="Maillard F."/>
            <person name="Murat C."/>
            <person name="Nolan M."/>
            <person name="Ohm R.A."/>
            <person name="Pangilinan J."/>
            <person name="Pereira M.F."/>
            <person name="Perotto S."/>
            <person name="Peter M."/>
            <person name="Pfister S."/>
            <person name="Riley R."/>
            <person name="Sitrit Y."/>
            <person name="Stielow J.B."/>
            <person name="Szollosi G."/>
            <person name="Zifcakova L."/>
            <person name="Stursova M."/>
            <person name="Spatafora J.W."/>
            <person name="Tedersoo L."/>
            <person name="Vaario L.M."/>
            <person name="Yamada A."/>
            <person name="Yan M."/>
            <person name="Wang P."/>
            <person name="Xu J."/>
            <person name="Bruns T."/>
            <person name="Baldrian P."/>
            <person name="Vilgalys R."/>
            <person name="Dunand C."/>
            <person name="Henrissat B."/>
            <person name="Grigoriev I.V."/>
            <person name="Hibbett D."/>
            <person name="Nagy L.G."/>
            <person name="Martin F.M."/>
        </authorList>
    </citation>
    <scope>NUCLEOTIDE SEQUENCE</scope>
    <source>
        <strain evidence="2">UP504</strain>
    </source>
</reference>
<keyword evidence="1" id="KW-0812">Transmembrane</keyword>
<keyword evidence="3" id="KW-1185">Reference proteome</keyword>
<keyword evidence="1" id="KW-0472">Membrane</keyword>
<evidence type="ECO:0000313" key="2">
    <source>
        <dbReference type="EMBL" id="KAF9519405.1"/>
    </source>
</evidence>
<keyword evidence="1" id="KW-1133">Transmembrane helix</keyword>